<feature type="compositionally biased region" description="Basic and acidic residues" evidence="1">
    <location>
        <begin position="229"/>
        <end position="240"/>
    </location>
</feature>
<evidence type="ECO:0000313" key="2">
    <source>
        <dbReference type="EMBL" id="CRG85374.1"/>
    </source>
</evidence>
<evidence type="ECO:0000256" key="1">
    <source>
        <dbReference type="SAM" id="MobiDB-lite"/>
    </source>
</evidence>
<sequence>MTLFRGHFPRRASSQAQKAGVDSTTQPSKSVSPGKRPPDTGPDIELREIFRQAVDTTANSAQNAPPPKSQTSLLQRLVRRREDSTGLDRLTDNANQALHQDAREEERMEVLSTDPATKTRSQTPDLVSDGGYDSDAQFIASPRFSSQSWESLSALGLHHTDGTSASSRVLAGPEDRVKTLLSDIDPIPLPSFERRRLPSLALPKRRTAIDSLTSSKYSFSLRTSSSLHQSHEVHASHAKENTPMATSDSETKSKFTELFNHGKQEATGPRDPSRRISIGWMSEGKRYGYGYSFVESEEADVIVLSDSKDIKGTTTTKDDSPVCETQQAQEKRAADVKIPHEKAVELPSVSLGITTDTSRKHSWSSLPSHSKEERNHQCAGFEDGVIVRDFCTNASPDSEQPHTEEKERRLISGAIRQGISDAMLCVFGLGKREIARYHAGLDIKAARQYHHQDPQFETAVPSRSYVPKEELGDHHIEAWRVARRRSKQRRASTMSQPVVITSGAKVQRSKRDVKSGSNVSFGAYSEENNDGFQLSTLAHSFVKEKVH</sequence>
<gene>
    <name evidence="2" type="ORF">PISL3812_02456</name>
</gene>
<dbReference type="EMBL" id="CVMT01000002">
    <property type="protein sequence ID" value="CRG85374.1"/>
    <property type="molecule type" value="Genomic_DNA"/>
</dbReference>
<dbReference type="Proteomes" id="UP000054383">
    <property type="component" value="Unassembled WGS sequence"/>
</dbReference>
<feature type="region of interest" description="Disordered" evidence="1">
    <location>
        <begin position="228"/>
        <end position="248"/>
    </location>
</feature>
<feature type="compositionally biased region" description="Polar residues" evidence="1">
    <location>
        <begin position="114"/>
        <end position="125"/>
    </location>
</feature>
<feature type="compositionally biased region" description="Basic and acidic residues" evidence="1">
    <location>
        <begin position="100"/>
        <end position="109"/>
    </location>
</feature>
<reference evidence="2" key="1">
    <citation type="submission" date="2015-04" db="EMBL/GenBank/DDBJ databases">
        <authorList>
            <person name="Syromyatnikov M.Y."/>
            <person name="Popov V.N."/>
        </authorList>
    </citation>
    <scope>NUCLEOTIDE SEQUENCE [LARGE SCALE GENOMIC DNA]</scope>
    <source>
        <strain evidence="2">WF-38-12</strain>
    </source>
</reference>
<name>A0A0U1LPY9_TALIS</name>
<keyword evidence="3" id="KW-1185">Reference proteome</keyword>
<feature type="compositionally biased region" description="Polar residues" evidence="1">
    <location>
        <begin position="54"/>
        <end position="74"/>
    </location>
</feature>
<accession>A0A0U1LPY9</accession>
<feature type="region of interest" description="Disordered" evidence="1">
    <location>
        <begin position="1"/>
        <end position="131"/>
    </location>
</feature>
<feature type="compositionally biased region" description="Polar residues" evidence="1">
    <location>
        <begin position="12"/>
        <end position="31"/>
    </location>
</feature>
<dbReference type="OMA" id="YGYSFVE"/>
<feature type="compositionally biased region" description="Basic and acidic residues" evidence="1">
    <location>
        <begin position="80"/>
        <end position="91"/>
    </location>
</feature>
<dbReference type="AlphaFoldDB" id="A0A0U1LPY9"/>
<protein>
    <submittedName>
        <fullName evidence="2">Uncharacterized protein</fullName>
    </submittedName>
</protein>
<evidence type="ECO:0000313" key="3">
    <source>
        <dbReference type="Proteomes" id="UP000054383"/>
    </source>
</evidence>
<proteinExistence type="predicted"/>
<dbReference type="OrthoDB" id="4226789at2759"/>
<organism evidence="2 3">
    <name type="scientific">Talaromyces islandicus</name>
    <name type="common">Penicillium islandicum</name>
    <dbReference type="NCBI Taxonomy" id="28573"/>
    <lineage>
        <taxon>Eukaryota</taxon>
        <taxon>Fungi</taxon>
        <taxon>Dikarya</taxon>
        <taxon>Ascomycota</taxon>
        <taxon>Pezizomycotina</taxon>
        <taxon>Eurotiomycetes</taxon>
        <taxon>Eurotiomycetidae</taxon>
        <taxon>Eurotiales</taxon>
        <taxon>Trichocomaceae</taxon>
        <taxon>Talaromyces</taxon>
        <taxon>Talaromyces sect. Islandici</taxon>
    </lineage>
</organism>